<dbReference type="Proteomes" id="UP000595481">
    <property type="component" value="Chromosome"/>
</dbReference>
<keyword evidence="2" id="KW-1185">Reference proteome</keyword>
<dbReference type="RefSeq" id="WP_042033078.1">
    <property type="nucleotide sequence ID" value="NZ_CAWMFX010000052.1"/>
</dbReference>
<name>A0A7T4ABF5_AERJA</name>
<evidence type="ECO:0000313" key="2">
    <source>
        <dbReference type="Proteomes" id="UP000595481"/>
    </source>
</evidence>
<gene>
    <name evidence="1" type="ORF">I6H43_04265</name>
</gene>
<evidence type="ECO:0000313" key="1">
    <source>
        <dbReference type="EMBL" id="QQB20756.1"/>
    </source>
</evidence>
<organism evidence="1 2">
    <name type="scientific">Aeromonas jandaei</name>
    <dbReference type="NCBI Taxonomy" id="650"/>
    <lineage>
        <taxon>Bacteria</taxon>
        <taxon>Pseudomonadati</taxon>
        <taxon>Pseudomonadota</taxon>
        <taxon>Gammaproteobacteria</taxon>
        <taxon>Aeromonadales</taxon>
        <taxon>Aeromonadaceae</taxon>
        <taxon>Aeromonas</taxon>
    </lineage>
</organism>
<proteinExistence type="predicted"/>
<accession>A0A7T4ABF5</accession>
<protein>
    <submittedName>
        <fullName evidence="1">Uncharacterized protein</fullName>
    </submittedName>
</protein>
<reference evidence="1 2" key="1">
    <citation type="submission" date="2020-12" db="EMBL/GenBank/DDBJ databases">
        <title>FDA dAtabase for Regulatory Grade micrObial Sequences (FDA-ARGOS): Supporting development and validation of Infectious Disease Dx tests.</title>
        <authorList>
            <person name="Sproer C."/>
            <person name="Gronow S."/>
            <person name="Severitt S."/>
            <person name="Schroder I."/>
            <person name="Tallon L."/>
            <person name="Sadzewicz L."/>
            <person name="Zhao X."/>
            <person name="Boylan J."/>
            <person name="Ott S."/>
            <person name="Bowen H."/>
            <person name="Vavikolanu K."/>
            <person name="Mehta A."/>
            <person name="Aluvathingal J."/>
            <person name="Nadendla S."/>
            <person name="Lowell S."/>
            <person name="Myers T."/>
            <person name="Yan Y."/>
            <person name="Sichtig H."/>
        </authorList>
    </citation>
    <scope>NUCLEOTIDE SEQUENCE [LARGE SCALE GENOMIC DNA]</scope>
    <source>
        <strain evidence="1 2">FDAARGOS_986</strain>
    </source>
</reference>
<sequence length="81" mass="8559">MENSPWGGPVLLLLAGALLLAHAMPDASWPGNHHWRSAFTGNHSAEGAAPLSAEVAAERLLLQEWQAQGAATRVALSGERH</sequence>
<dbReference type="GeneID" id="69550468"/>
<dbReference type="EMBL" id="CP066092">
    <property type="protein sequence ID" value="QQB20756.1"/>
    <property type="molecule type" value="Genomic_DNA"/>
</dbReference>